<protein>
    <submittedName>
        <fullName evidence="6">Deoxyribonuclease II</fullName>
    </submittedName>
</protein>
<keyword evidence="2" id="KW-0378">Hydrolase</keyword>
<dbReference type="Pfam" id="PF00932">
    <property type="entry name" value="LTD"/>
    <property type="match status" value="1"/>
</dbReference>
<feature type="region of interest" description="Disordered" evidence="3">
    <location>
        <begin position="192"/>
        <end position="219"/>
    </location>
</feature>
<keyword evidence="4" id="KW-0732">Signal</keyword>
<feature type="region of interest" description="Disordered" evidence="3">
    <location>
        <begin position="147"/>
        <end position="171"/>
    </location>
</feature>
<dbReference type="Gene3D" id="2.60.40.1260">
    <property type="entry name" value="Lamin Tail domain"/>
    <property type="match status" value="1"/>
</dbReference>
<dbReference type="STRING" id="105231.A0A1Y1HRV9"/>
<dbReference type="GO" id="GO:0004531">
    <property type="term" value="F:deoxyribonuclease II activity"/>
    <property type="evidence" value="ECO:0000318"/>
    <property type="project" value="GO_Central"/>
</dbReference>
<evidence type="ECO:0000256" key="3">
    <source>
        <dbReference type="SAM" id="MobiDB-lite"/>
    </source>
</evidence>
<dbReference type="InterPro" id="IPR036415">
    <property type="entry name" value="Lamin_tail_dom_sf"/>
</dbReference>
<evidence type="ECO:0000256" key="1">
    <source>
        <dbReference type="ARBA" id="ARBA00007527"/>
    </source>
</evidence>
<feature type="compositionally biased region" description="Low complexity" evidence="3">
    <location>
        <begin position="192"/>
        <end position="217"/>
    </location>
</feature>
<reference evidence="6 7" key="1">
    <citation type="journal article" date="2014" name="Nat. Commun.">
        <title>Klebsormidium flaccidum genome reveals primary factors for plant terrestrial adaptation.</title>
        <authorList>
            <person name="Hori K."/>
            <person name="Maruyama F."/>
            <person name="Fujisawa T."/>
            <person name="Togashi T."/>
            <person name="Yamamoto N."/>
            <person name="Seo M."/>
            <person name="Sato S."/>
            <person name="Yamada T."/>
            <person name="Mori H."/>
            <person name="Tajima N."/>
            <person name="Moriyama T."/>
            <person name="Ikeuchi M."/>
            <person name="Watanabe M."/>
            <person name="Wada H."/>
            <person name="Kobayashi K."/>
            <person name="Saito M."/>
            <person name="Masuda T."/>
            <person name="Sasaki-Sekimoto Y."/>
            <person name="Mashiguchi K."/>
            <person name="Awai K."/>
            <person name="Shimojima M."/>
            <person name="Masuda S."/>
            <person name="Iwai M."/>
            <person name="Nobusawa T."/>
            <person name="Narise T."/>
            <person name="Kondo S."/>
            <person name="Saito H."/>
            <person name="Sato R."/>
            <person name="Murakawa M."/>
            <person name="Ihara Y."/>
            <person name="Oshima-Yamada Y."/>
            <person name="Ohtaka K."/>
            <person name="Satoh M."/>
            <person name="Sonobe K."/>
            <person name="Ishii M."/>
            <person name="Ohtani R."/>
            <person name="Kanamori-Sato M."/>
            <person name="Honoki R."/>
            <person name="Miyazaki D."/>
            <person name="Mochizuki H."/>
            <person name="Umetsu J."/>
            <person name="Higashi K."/>
            <person name="Shibata D."/>
            <person name="Kamiya Y."/>
            <person name="Sato N."/>
            <person name="Nakamura Y."/>
            <person name="Tabata S."/>
            <person name="Ida S."/>
            <person name="Kurokawa K."/>
            <person name="Ohta H."/>
        </authorList>
    </citation>
    <scope>NUCLEOTIDE SEQUENCE [LARGE SCALE GENOMIC DNA]</scope>
    <source>
        <strain evidence="6 7">NIES-2285</strain>
    </source>
</reference>
<dbReference type="InterPro" id="IPR004947">
    <property type="entry name" value="DNase_II"/>
</dbReference>
<feature type="signal peptide" evidence="4">
    <location>
        <begin position="1"/>
        <end position="23"/>
    </location>
</feature>
<dbReference type="InterPro" id="IPR001322">
    <property type="entry name" value="Lamin_tail_dom"/>
</dbReference>
<name>A0A1Y1HRV9_KLENI</name>
<feature type="chain" id="PRO_5012508048" evidence="4">
    <location>
        <begin position="24"/>
        <end position="661"/>
    </location>
</feature>
<dbReference type="GO" id="GO:0006309">
    <property type="term" value="P:apoptotic DNA fragmentation"/>
    <property type="evidence" value="ECO:0000318"/>
    <property type="project" value="GO_Central"/>
</dbReference>
<proteinExistence type="inferred from homology"/>
<sequence length="661" mass="68582">MAAPRQRLLTLLVLLSCAALSAAGSTSLVINEVDYDQPSTDTAEFVELKNVGGSSIALSGWSLQLVNGGASPPAVYKTIALAPVTLAPGGYFVVCSTQGGTLANCNQQVSPATDLIQNGASDAIALANPSGTIIDKVSYEGTVPGYSEGTSAGTDDGAAAQSLSRCSDGTDTDDNGANFKLVAITPGAANACPSTPAPTSASTTNSPTPAPSQSTSTFSCKNAAGADVDWWVALKFPKQSATNPDGGMYAYIDSTTDLTAINAWAIETNMQTTARDDALANTLYQMYDNQATAGYAMWNDDYPPSVTTSAGSGGAHAKGVLGFTANQGFYLVHSAPNFPDPPLTSKPFRPCRSVAELLIYGQSFLCATLPAAQIDGVAKFIQTAGLWIYDSQLPSAIAGPYPHFAALIAAKDGSPTPGAPTTVSGGTVATSGGQAFALFEKASSTGIGLYESLVEPYFGLSMAWETWQNGSPNLNSCPTMGSTLGSYTIRNITVPEAQAISATTGKWAVTSDHSKWGVPYPSGTQTVCIGDMNRQASQANRGGGTVCFLNNPNIAQHYTKLITNVAPCEGPSRCMICFKLFQTKGSTNTGRIGSLPPFSPPSLPPGGGDYILLWWGRSLPHMRGGEQSPPPDDCGGECLPRSRTGGEFSPSLFERGRVFST</sequence>
<dbReference type="Proteomes" id="UP000054558">
    <property type="component" value="Unassembled WGS sequence"/>
</dbReference>
<dbReference type="PANTHER" id="PTHR10858:SF23">
    <property type="entry name" value="DEOXYRIBONUCLEASE II"/>
    <property type="match status" value="1"/>
</dbReference>
<dbReference type="OrthoDB" id="541546at2759"/>
<accession>A0A1Y1HRV9</accession>
<evidence type="ECO:0000313" key="7">
    <source>
        <dbReference type="Proteomes" id="UP000054558"/>
    </source>
</evidence>
<dbReference type="PANTHER" id="PTHR10858">
    <property type="entry name" value="DEOXYRIBONUCLEASE II"/>
    <property type="match status" value="1"/>
</dbReference>
<dbReference type="SUPFAM" id="SSF74853">
    <property type="entry name" value="Lamin A/C globular tail domain"/>
    <property type="match status" value="1"/>
</dbReference>
<evidence type="ECO:0000256" key="2">
    <source>
        <dbReference type="ARBA" id="ARBA00022801"/>
    </source>
</evidence>
<dbReference type="CDD" id="cd09120">
    <property type="entry name" value="PLDc_DNaseII_1"/>
    <property type="match status" value="1"/>
</dbReference>
<gene>
    <name evidence="6" type="ORF">KFL_000630350</name>
</gene>
<feature type="compositionally biased region" description="Low complexity" evidence="3">
    <location>
        <begin position="149"/>
        <end position="160"/>
    </location>
</feature>
<evidence type="ECO:0000256" key="4">
    <source>
        <dbReference type="SAM" id="SignalP"/>
    </source>
</evidence>
<dbReference type="Pfam" id="PF03265">
    <property type="entry name" value="DNase_II"/>
    <property type="match status" value="1"/>
</dbReference>
<comment type="similarity">
    <text evidence="1">Belongs to the DNase II family.</text>
</comment>
<evidence type="ECO:0000259" key="5">
    <source>
        <dbReference type="PROSITE" id="PS51841"/>
    </source>
</evidence>
<feature type="region of interest" description="Disordered" evidence="3">
    <location>
        <begin position="622"/>
        <end position="650"/>
    </location>
</feature>
<feature type="domain" description="LTD" evidence="5">
    <location>
        <begin position="16"/>
        <end position="141"/>
    </location>
</feature>
<dbReference type="AlphaFoldDB" id="A0A1Y1HRV9"/>
<evidence type="ECO:0000313" key="6">
    <source>
        <dbReference type="EMBL" id="GAQ80833.1"/>
    </source>
</evidence>
<dbReference type="EMBL" id="DF237012">
    <property type="protein sequence ID" value="GAQ80833.1"/>
    <property type="molecule type" value="Genomic_DNA"/>
</dbReference>
<organism evidence="6 7">
    <name type="scientific">Klebsormidium nitens</name>
    <name type="common">Green alga</name>
    <name type="synonym">Ulothrix nitens</name>
    <dbReference type="NCBI Taxonomy" id="105231"/>
    <lineage>
        <taxon>Eukaryota</taxon>
        <taxon>Viridiplantae</taxon>
        <taxon>Streptophyta</taxon>
        <taxon>Klebsormidiophyceae</taxon>
        <taxon>Klebsormidiales</taxon>
        <taxon>Klebsormidiaceae</taxon>
        <taxon>Klebsormidium</taxon>
    </lineage>
</organism>
<dbReference type="PROSITE" id="PS51841">
    <property type="entry name" value="LTD"/>
    <property type="match status" value="1"/>
</dbReference>
<keyword evidence="7" id="KW-1185">Reference proteome</keyword>